<evidence type="ECO:0008006" key="3">
    <source>
        <dbReference type="Google" id="ProtNLM"/>
    </source>
</evidence>
<proteinExistence type="predicted"/>
<accession>A0ABR2ZJJ3</accession>
<organism evidence="1 2">
    <name type="scientific">Marasmius tenuissimus</name>
    <dbReference type="NCBI Taxonomy" id="585030"/>
    <lineage>
        <taxon>Eukaryota</taxon>
        <taxon>Fungi</taxon>
        <taxon>Dikarya</taxon>
        <taxon>Basidiomycota</taxon>
        <taxon>Agaricomycotina</taxon>
        <taxon>Agaricomycetes</taxon>
        <taxon>Agaricomycetidae</taxon>
        <taxon>Agaricales</taxon>
        <taxon>Marasmiineae</taxon>
        <taxon>Marasmiaceae</taxon>
        <taxon>Marasmius</taxon>
    </lineage>
</organism>
<dbReference type="Proteomes" id="UP001437256">
    <property type="component" value="Unassembled WGS sequence"/>
</dbReference>
<dbReference type="Gene3D" id="3.80.10.10">
    <property type="entry name" value="Ribonuclease Inhibitor"/>
    <property type="match status" value="1"/>
</dbReference>
<dbReference type="InterPro" id="IPR032675">
    <property type="entry name" value="LRR_dom_sf"/>
</dbReference>
<sequence length="457" mass="51707">MINRSRPAPLNVLLHVVDDMDIVRLVCKRVLRKEFSRIAILDLHLVKNCVLRVFEEVRGIEEFPILHRLAVFLGDDDPPRRVLTLPHGLFAKPPPLKALVLHNLDFNRSRSSGLFKDLTALHLSLEDGFTRPLPLDNLLSILEECRELQELFLEDILDDSDLPMISDFKPIELPHLRRFDLGSDFSTTASSLCELVSFPNAQFIDLRMSMDADMANDKPRLRHMLERVLLSPAPPHRSSSPLPVKFEPPQFVTIQQYDSRGARGSLYFYPSPDSNTRDDAPISICFQRDTPSFYDSMSILLDVMGSSGLAQLEKLSICASGQKGIPVDIAVKYFGELKSLRHLVVQGNGTSARSLVEAIGREIWDDSDGEDGPRRCAFEALRTVRFEEGYVPLIDRSQTRRKVKIGDVLVRSLRRRKQMMAFVGVESVKIDGPFALDPGELEEVRQLVPDTVFRVHS</sequence>
<evidence type="ECO:0000313" key="1">
    <source>
        <dbReference type="EMBL" id="KAL0061372.1"/>
    </source>
</evidence>
<keyword evidence="2" id="KW-1185">Reference proteome</keyword>
<comment type="caution">
    <text evidence="1">The sequence shown here is derived from an EMBL/GenBank/DDBJ whole genome shotgun (WGS) entry which is preliminary data.</text>
</comment>
<name>A0ABR2ZJJ3_9AGAR</name>
<dbReference type="EMBL" id="JBBXMP010000137">
    <property type="protein sequence ID" value="KAL0061372.1"/>
    <property type="molecule type" value="Genomic_DNA"/>
</dbReference>
<gene>
    <name evidence="1" type="ORF">AAF712_011770</name>
</gene>
<evidence type="ECO:0000313" key="2">
    <source>
        <dbReference type="Proteomes" id="UP001437256"/>
    </source>
</evidence>
<reference evidence="1 2" key="1">
    <citation type="submission" date="2024-05" db="EMBL/GenBank/DDBJ databases">
        <title>A draft genome resource for the thread blight pathogen Marasmius tenuissimus strain MS-2.</title>
        <authorList>
            <person name="Yulfo-Soto G.E."/>
            <person name="Baruah I.K."/>
            <person name="Amoako-Attah I."/>
            <person name="Bukari Y."/>
            <person name="Meinhardt L.W."/>
            <person name="Bailey B.A."/>
            <person name="Cohen S.P."/>
        </authorList>
    </citation>
    <scope>NUCLEOTIDE SEQUENCE [LARGE SCALE GENOMIC DNA]</scope>
    <source>
        <strain evidence="1 2">MS-2</strain>
    </source>
</reference>
<dbReference type="SUPFAM" id="SSF52047">
    <property type="entry name" value="RNI-like"/>
    <property type="match status" value="1"/>
</dbReference>
<protein>
    <recommendedName>
        <fullName evidence="3">F-box domain-containing protein</fullName>
    </recommendedName>
</protein>